<evidence type="ECO:0000313" key="1">
    <source>
        <dbReference type="EMBL" id="GCA62398.1"/>
    </source>
</evidence>
<dbReference type="EMBL" id="BDIP01000616">
    <property type="protein sequence ID" value="GCA62398.1"/>
    <property type="molecule type" value="Genomic_DNA"/>
</dbReference>
<feature type="non-terminal residue" evidence="1">
    <location>
        <position position="1"/>
    </location>
</feature>
<dbReference type="AlphaFoldDB" id="A0A391NSX7"/>
<sequence>YGAGGRRFKSCRVYILLLVLSLQYIDPIHRSLPFLTQQYLCGTFSVVP</sequence>
<gene>
    <name evidence="1" type="ORF">KIPB_003279</name>
</gene>
<dbReference type="Proteomes" id="UP000265618">
    <property type="component" value="Unassembled WGS sequence"/>
</dbReference>
<evidence type="ECO:0000313" key="2">
    <source>
        <dbReference type="Proteomes" id="UP000265618"/>
    </source>
</evidence>
<organism evidence="1 2">
    <name type="scientific">Kipferlia bialata</name>
    <dbReference type="NCBI Taxonomy" id="797122"/>
    <lineage>
        <taxon>Eukaryota</taxon>
        <taxon>Metamonada</taxon>
        <taxon>Carpediemonas-like organisms</taxon>
        <taxon>Kipferlia</taxon>
    </lineage>
</organism>
<name>A0A391NSX7_9EUKA</name>
<protein>
    <submittedName>
        <fullName evidence="1">Uncharacterized protein</fullName>
    </submittedName>
</protein>
<accession>A0A391NSX7</accession>
<comment type="caution">
    <text evidence="1">The sequence shown here is derived from an EMBL/GenBank/DDBJ whole genome shotgun (WGS) entry which is preliminary data.</text>
</comment>
<keyword evidence="2" id="KW-1185">Reference proteome</keyword>
<reference evidence="1 2" key="1">
    <citation type="journal article" date="2018" name="PLoS ONE">
        <title>The draft genome of Kipferlia bialata reveals reductive genome evolution in fornicate parasites.</title>
        <authorList>
            <person name="Tanifuji G."/>
            <person name="Takabayashi S."/>
            <person name="Kume K."/>
            <person name="Takagi M."/>
            <person name="Nakayama T."/>
            <person name="Kamikawa R."/>
            <person name="Inagaki Y."/>
            <person name="Hashimoto T."/>
        </authorList>
    </citation>
    <scope>NUCLEOTIDE SEQUENCE [LARGE SCALE GENOMIC DNA]</scope>
    <source>
        <strain evidence="1">NY0173</strain>
    </source>
</reference>
<proteinExistence type="predicted"/>